<feature type="transmembrane region" description="Helical" evidence="7">
    <location>
        <begin position="210"/>
        <end position="234"/>
    </location>
</feature>
<feature type="transmembrane region" description="Helical" evidence="7">
    <location>
        <begin position="97"/>
        <end position="117"/>
    </location>
</feature>
<feature type="transmembrane region" description="Helical" evidence="7">
    <location>
        <begin position="12"/>
        <end position="34"/>
    </location>
</feature>
<dbReference type="GO" id="GO:0005886">
    <property type="term" value="C:plasma membrane"/>
    <property type="evidence" value="ECO:0007669"/>
    <property type="project" value="UniProtKB-SubCell"/>
</dbReference>
<name>A0A7W0BW18_9BACL</name>
<dbReference type="RefSeq" id="WP_181538266.1">
    <property type="nucleotide sequence ID" value="NZ_JACDUU010000007.1"/>
</dbReference>
<feature type="transmembrane region" description="Helical" evidence="7">
    <location>
        <begin position="337"/>
        <end position="360"/>
    </location>
</feature>
<protein>
    <submittedName>
        <fullName evidence="8">MFS family permease</fullName>
    </submittedName>
</protein>
<evidence type="ECO:0000313" key="8">
    <source>
        <dbReference type="EMBL" id="MBA2872498.1"/>
    </source>
</evidence>
<evidence type="ECO:0000256" key="2">
    <source>
        <dbReference type="ARBA" id="ARBA00022448"/>
    </source>
</evidence>
<dbReference type="Gene3D" id="1.20.1250.20">
    <property type="entry name" value="MFS general substrate transporter like domains"/>
    <property type="match status" value="1"/>
</dbReference>
<keyword evidence="3" id="KW-1003">Cell membrane</keyword>
<reference evidence="8 9" key="1">
    <citation type="submission" date="2020-07" db="EMBL/GenBank/DDBJ databases">
        <title>Genomic Encyclopedia of Type Strains, Phase IV (KMG-IV): sequencing the most valuable type-strain genomes for metagenomic binning, comparative biology and taxonomic classification.</title>
        <authorList>
            <person name="Goeker M."/>
        </authorList>
    </citation>
    <scope>NUCLEOTIDE SEQUENCE [LARGE SCALE GENOMIC DNA]</scope>
    <source>
        <strain evidence="8 9">DSM 25220</strain>
    </source>
</reference>
<evidence type="ECO:0000256" key="6">
    <source>
        <dbReference type="ARBA" id="ARBA00023136"/>
    </source>
</evidence>
<proteinExistence type="predicted"/>
<evidence type="ECO:0000313" key="9">
    <source>
        <dbReference type="Proteomes" id="UP000580891"/>
    </source>
</evidence>
<evidence type="ECO:0000256" key="7">
    <source>
        <dbReference type="SAM" id="Phobius"/>
    </source>
</evidence>
<evidence type="ECO:0000256" key="4">
    <source>
        <dbReference type="ARBA" id="ARBA00022692"/>
    </source>
</evidence>
<dbReference type="Pfam" id="PF05977">
    <property type="entry name" value="MFS_3"/>
    <property type="match status" value="1"/>
</dbReference>
<evidence type="ECO:0000256" key="5">
    <source>
        <dbReference type="ARBA" id="ARBA00022989"/>
    </source>
</evidence>
<organism evidence="8 9">
    <name type="scientific">[Anoxybacillus] calidus</name>
    <dbReference type="NCBI Taxonomy" id="575178"/>
    <lineage>
        <taxon>Bacteria</taxon>
        <taxon>Bacillati</taxon>
        <taxon>Bacillota</taxon>
        <taxon>Bacilli</taxon>
        <taxon>Bacillales</taxon>
        <taxon>Anoxybacillaceae</taxon>
        <taxon>Paranoxybacillus</taxon>
    </lineage>
</organism>
<feature type="transmembrane region" description="Helical" evidence="7">
    <location>
        <begin position="254"/>
        <end position="272"/>
    </location>
</feature>
<accession>A0A7W0BW18</accession>
<comment type="subcellular location">
    <subcellularLocation>
        <location evidence="1">Cell membrane</location>
        <topology evidence="1">Multi-pass membrane protein</topology>
    </subcellularLocation>
</comment>
<keyword evidence="6 7" id="KW-0472">Membrane</keyword>
<dbReference type="SUPFAM" id="SSF103473">
    <property type="entry name" value="MFS general substrate transporter"/>
    <property type="match status" value="1"/>
</dbReference>
<dbReference type="InterPro" id="IPR036259">
    <property type="entry name" value="MFS_trans_sf"/>
</dbReference>
<feature type="transmembrane region" description="Helical" evidence="7">
    <location>
        <begin position="40"/>
        <end position="61"/>
    </location>
</feature>
<keyword evidence="9" id="KW-1185">Reference proteome</keyword>
<dbReference type="PANTHER" id="PTHR23513">
    <property type="entry name" value="INTEGRAL MEMBRANE EFFLUX PROTEIN-RELATED"/>
    <property type="match status" value="1"/>
</dbReference>
<evidence type="ECO:0000256" key="3">
    <source>
        <dbReference type="ARBA" id="ARBA00022475"/>
    </source>
</evidence>
<feature type="transmembrane region" description="Helical" evidence="7">
    <location>
        <begin position="166"/>
        <end position="189"/>
    </location>
</feature>
<dbReference type="PANTHER" id="PTHR23513:SF6">
    <property type="entry name" value="MAJOR FACILITATOR SUPERFAMILY ASSOCIATED DOMAIN-CONTAINING PROTEIN"/>
    <property type="match status" value="1"/>
</dbReference>
<feature type="transmembrane region" description="Helical" evidence="7">
    <location>
        <begin position="73"/>
        <end position="91"/>
    </location>
</feature>
<keyword evidence="5 7" id="KW-1133">Transmembrane helix</keyword>
<feature type="transmembrane region" description="Helical" evidence="7">
    <location>
        <begin position="138"/>
        <end position="160"/>
    </location>
</feature>
<evidence type="ECO:0000256" key="1">
    <source>
        <dbReference type="ARBA" id="ARBA00004651"/>
    </source>
</evidence>
<feature type="transmembrane region" description="Helical" evidence="7">
    <location>
        <begin position="279"/>
        <end position="298"/>
    </location>
</feature>
<dbReference type="Proteomes" id="UP000580891">
    <property type="component" value="Unassembled WGS sequence"/>
</dbReference>
<dbReference type="InterPro" id="IPR010290">
    <property type="entry name" value="TM_effector"/>
</dbReference>
<keyword evidence="2" id="KW-0813">Transport</keyword>
<sequence length="420" mass="45847">MSIWHNSNFVKLFIGRLLANAGDSLYIVAAMWLVHKMGGSTFYTGLAGFLVMLPNALQMFLGPIVEKLPVKKTLVGTQMLQAGGVLLIPIADLFDLLSVWMILVIMPLLALINQLVFPIQSALLPMLLEKEQLVKGNTAFSFAFHGMEFVFSTFGGLLITGVGAATILWVDSIIFIAAMLCFISLRLPVKRLNEDKAEQSFKKYVRDLKEGVGLVFRSSLIIVVLGSVVANFAFGMVTAVLPDYADERGGAAMYGFYLASLSIGMLIGSLFAPVFQRFPFGKVVVFMFFLTAVLWEAAVYVPNVYVSVVLFALSLMPIGGTNVLFSALMQSIVPSRYFTRVITVVGSICVGAMPLASFLAGTLAVQWGSTHVLAIPAFGMLFISLYWLIIPMLRSLPKTDEVKPEAFGFTIETKEKAIPS</sequence>
<comment type="caution">
    <text evidence="8">The sequence shown here is derived from an EMBL/GenBank/DDBJ whole genome shotgun (WGS) entry which is preliminary data.</text>
</comment>
<dbReference type="EMBL" id="JACDUU010000007">
    <property type="protein sequence ID" value="MBA2872498.1"/>
    <property type="molecule type" value="Genomic_DNA"/>
</dbReference>
<gene>
    <name evidence="8" type="ORF">HNQ85_002809</name>
</gene>
<feature type="transmembrane region" description="Helical" evidence="7">
    <location>
        <begin position="304"/>
        <end position="325"/>
    </location>
</feature>
<feature type="transmembrane region" description="Helical" evidence="7">
    <location>
        <begin position="372"/>
        <end position="393"/>
    </location>
</feature>
<dbReference type="CDD" id="cd06173">
    <property type="entry name" value="MFS_MefA_like"/>
    <property type="match status" value="1"/>
</dbReference>
<dbReference type="AlphaFoldDB" id="A0A7W0BW18"/>
<keyword evidence="4 7" id="KW-0812">Transmembrane</keyword>